<proteinExistence type="predicted"/>
<gene>
    <name evidence="1" type="ORF">SAMN03084138_04394</name>
</gene>
<dbReference type="RefSeq" id="WP_017010018.1">
    <property type="nucleotide sequence ID" value="NZ_FOWR01000051.1"/>
</dbReference>
<dbReference type="Proteomes" id="UP000182692">
    <property type="component" value="Unassembled WGS sequence"/>
</dbReference>
<reference evidence="1 2" key="1">
    <citation type="submission" date="2016-10" db="EMBL/GenBank/DDBJ databases">
        <authorList>
            <person name="de Groot N.N."/>
        </authorList>
    </citation>
    <scope>NUCLEOTIDE SEQUENCE [LARGE SCALE GENOMIC DNA]</scope>
    <source>
        <strain evidence="1 2">DSM 15893</strain>
    </source>
</reference>
<dbReference type="STRING" id="1121869.SAMN03084138_04394"/>
<evidence type="ECO:0000313" key="1">
    <source>
        <dbReference type="EMBL" id="SFQ21694.1"/>
    </source>
</evidence>
<dbReference type="Pfam" id="PF20027">
    <property type="entry name" value="DUF6435"/>
    <property type="match status" value="1"/>
</dbReference>
<evidence type="ECO:0008006" key="3">
    <source>
        <dbReference type="Google" id="ProtNLM"/>
    </source>
</evidence>
<dbReference type="GeneID" id="40414996"/>
<accession>A0A1I5WPH9</accession>
<organism evidence="1 2">
    <name type="scientific">Enterovibrio norvegicus DSM 15893</name>
    <dbReference type="NCBI Taxonomy" id="1121869"/>
    <lineage>
        <taxon>Bacteria</taxon>
        <taxon>Pseudomonadati</taxon>
        <taxon>Pseudomonadota</taxon>
        <taxon>Gammaproteobacteria</taxon>
        <taxon>Vibrionales</taxon>
        <taxon>Vibrionaceae</taxon>
        <taxon>Enterovibrio</taxon>
    </lineage>
</organism>
<dbReference type="OrthoDB" id="292170at2"/>
<dbReference type="AlphaFoldDB" id="A0A1I5WPH9"/>
<dbReference type="InterPro" id="IPR045493">
    <property type="entry name" value="DUF6435"/>
</dbReference>
<sequence length="58" mass="6893">MFSLFKQDPTKKLREKYNAKLERAMQAQRNGDISSYSFIHAEAEDIWREIERIESSAK</sequence>
<name>A0A1I5WPH9_9GAMM</name>
<dbReference type="NCBIfam" id="NF033487">
    <property type="entry name" value="Lacal_2735_fam"/>
    <property type="match status" value="1"/>
</dbReference>
<dbReference type="EMBL" id="FOWR01000051">
    <property type="protein sequence ID" value="SFQ21694.1"/>
    <property type="molecule type" value="Genomic_DNA"/>
</dbReference>
<protein>
    <recommendedName>
        <fullName evidence="3">Lacal_2735 family protein</fullName>
    </recommendedName>
</protein>
<evidence type="ECO:0000313" key="2">
    <source>
        <dbReference type="Proteomes" id="UP000182692"/>
    </source>
</evidence>